<gene>
    <name evidence="1" type="ORF">RE476_00965</name>
</gene>
<sequence length="366" mass="42386">MDIQSSKNILLLGAGFTKNFGGLLANEMWAEIFNHEKIQNQPRLRTLMLNDFDYESVFYSVLEGFEDAKGLLGDKNELILFETEEKNAMMKATTSAYHYIDEILREYVKNRPHPTELDYFNELICQIGSQNIIRNPIVNESGETTYAFQDTGSKNFIFTLNQDLFFERLSRKDRYANISIPGIDNNSKWFTTFFNEPLEASDFCKLPTEDELNGRNILDEGNYFLIKLHGSCNWFSFDDSEMMVIGRGKESKIQKEPLLKEYFEIFDAVISRGAGRLLIIGYGFGDAHINEIISKAVDEHGLKIYILSPEKPEALRKMLCENDDTKNIWEAISGHFQFVGEVLIKNDYFKETTKNHFHDTFFGERF</sequence>
<dbReference type="KEGG" id="mmav:RE476_00965"/>
<dbReference type="Pfam" id="PF13289">
    <property type="entry name" value="SIR2_2"/>
    <property type="match status" value="1"/>
</dbReference>
<accession>A0AA51UGD1</accession>
<dbReference type="RefSeq" id="WP_309308327.1">
    <property type="nucleotide sequence ID" value="NZ_CP133594.1"/>
</dbReference>
<evidence type="ECO:0000313" key="2">
    <source>
        <dbReference type="Proteomes" id="UP001183006"/>
    </source>
</evidence>
<protein>
    <submittedName>
        <fullName evidence="1">SIR2 family protein</fullName>
    </submittedName>
</protein>
<evidence type="ECO:0000313" key="1">
    <source>
        <dbReference type="EMBL" id="WMW22419.1"/>
    </source>
</evidence>
<dbReference type="AlphaFoldDB" id="A0AA51UGD1"/>
<name>A0AA51UGD1_9EURY</name>
<dbReference type="EMBL" id="CP133594">
    <property type="protein sequence ID" value="WMW22419.1"/>
    <property type="molecule type" value="Genomic_DNA"/>
</dbReference>
<reference evidence="1" key="1">
    <citation type="submission" date="2023-08" db="EMBL/GenBank/DDBJ databases">
        <title>Methanolobus mangrovi sp. nov. and Methanolobus sediminis sp. nov, two novel methylotrophic methanogens isolated from mangrove sediments in China.</title>
        <authorList>
            <person name="Zhou J."/>
        </authorList>
    </citation>
    <scope>NUCLEOTIDE SEQUENCE</scope>
    <source>
        <strain evidence="1">FTZ2</strain>
    </source>
</reference>
<dbReference type="GeneID" id="84228668"/>
<dbReference type="Proteomes" id="UP001183006">
    <property type="component" value="Chromosome"/>
</dbReference>
<organism evidence="1 2">
    <name type="scientific">Methanolobus mangrovi</name>
    <dbReference type="NCBI Taxonomy" id="3072977"/>
    <lineage>
        <taxon>Archaea</taxon>
        <taxon>Methanobacteriati</taxon>
        <taxon>Methanobacteriota</taxon>
        <taxon>Stenosarchaea group</taxon>
        <taxon>Methanomicrobia</taxon>
        <taxon>Methanosarcinales</taxon>
        <taxon>Methanosarcinaceae</taxon>
        <taxon>Methanolobus</taxon>
    </lineage>
</organism>
<keyword evidence="2" id="KW-1185">Reference proteome</keyword>
<proteinExistence type="predicted"/>